<dbReference type="RefSeq" id="XP_018273855.1">
    <property type="nucleotide sequence ID" value="XM_018413948.1"/>
</dbReference>
<protein>
    <recommendedName>
        <fullName evidence="4">Arrestin-like N-terminal domain-containing protein</fullName>
    </recommendedName>
</protein>
<sequence>MSRRDEALSAVDELVGLFRSGLTQALDADHNRTAPRNPRRSSDAPPPPAAGPSSTPFSTGASHQSFPLDPQQPQPPGDGDDELPGYSRRAPVDPRLTADLPPKRRHVLASKTGKLRLDLDARGKDHVILVQEQPDSDVTLAGTLTVHLRDPEAITHVRVRLKGMVRTLAQKAHASGRHPVSDEVDFFEDGHDLWTAPPLGAHNERLLAGNTTNEPSKLQGTFSFPFSVTLPGRLTRVPRMDLPPGRAMRPPPSFVLDSAVAQLPSSGTTSILTTGVGAFEASCRYYLKVTLGRRGLLKLNERWVVPVVFVPRQAPPVSPSPQRALALAHGRTPPSSASDPEGWTDARKYVARAGSSAARRGGLFKSGARGAWVEVEGKVPKPHKFVKGQGQAIDFEVHITSDANSGRFPASAVAVSLLQRTVVHAQNLVNTLDTVVLRAQAVRPIGAPDGLPVRLDNGVQAWRVTYGGSVTLTQGMTASFRAPNLQVLYELAITLYQPGSKPGSTTHTQIASLAIPVEIVSCVPAVGSAAQDERPPPPHSAPAPAAEAAPLPPHEQPPSSASTFAPPPNPPPPPAPSHAAPSLPPRQPSSFAQQPGHSAPPPRPPQQQQQQAAAAADEERRLEDEFGLPPSYFDVVAEEARR</sequence>
<dbReference type="InterPro" id="IPR014752">
    <property type="entry name" value="Arrestin-like_C"/>
</dbReference>
<feature type="compositionally biased region" description="Pro residues" evidence="1">
    <location>
        <begin position="565"/>
        <end position="587"/>
    </location>
</feature>
<gene>
    <name evidence="2" type="ORF">RHOBADRAFT_41804</name>
</gene>
<evidence type="ECO:0000313" key="3">
    <source>
        <dbReference type="Proteomes" id="UP000053890"/>
    </source>
</evidence>
<dbReference type="InterPro" id="IPR050357">
    <property type="entry name" value="Arrestin_domain-protein"/>
</dbReference>
<evidence type="ECO:0008006" key="4">
    <source>
        <dbReference type="Google" id="ProtNLM"/>
    </source>
</evidence>
<dbReference type="PANTHER" id="PTHR11188:SF17">
    <property type="entry name" value="FI21816P1"/>
    <property type="match status" value="1"/>
</dbReference>
<feature type="compositionally biased region" description="Low complexity" evidence="1">
    <location>
        <begin position="606"/>
        <end position="615"/>
    </location>
</feature>
<organism evidence="2 3">
    <name type="scientific">Rhodotorula graminis (strain WP1)</name>
    <dbReference type="NCBI Taxonomy" id="578459"/>
    <lineage>
        <taxon>Eukaryota</taxon>
        <taxon>Fungi</taxon>
        <taxon>Dikarya</taxon>
        <taxon>Basidiomycota</taxon>
        <taxon>Pucciniomycotina</taxon>
        <taxon>Microbotryomycetes</taxon>
        <taxon>Sporidiobolales</taxon>
        <taxon>Sporidiobolaceae</taxon>
        <taxon>Rhodotorula</taxon>
    </lineage>
</organism>
<dbReference type="GO" id="GO:0015031">
    <property type="term" value="P:protein transport"/>
    <property type="evidence" value="ECO:0007669"/>
    <property type="project" value="TreeGrafter"/>
</dbReference>
<keyword evidence="3" id="KW-1185">Reference proteome</keyword>
<dbReference type="GeneID" id="28974396"/>
<dbReference type="Proteomes" id="UP000053890">
    <property type="component" value="Unassembled WGS sequence"/>
</dbReference>
<dbReference type="Gene3D" id="2.60.40.640">
    <property type="match status" value="1"/>
</dbReference>
<dbReference type="OrthoDB" id="2333384at2759"/>
<evidence type="ECO:0000256" key="1">
    <source>
        <dbReference type="SAM" id="MobiDB-lite"/>
    </source>
</evidence>
<dbReference type="EMBL" id="KQ474074">
    <property type="protein sequence ID" value="KPV77806.1"/>
    <property type="molecule type" value="Genomic_DNA"/>
</dbReference>
<name>A0A194SE97_RHOGW</name>
<feature type="region of interest" description="Disordered" evidence="1">
    <location>
        <begin position="21"/>
        <end position="103"/>
    </location>
</feature>
<dbReference type="PANTHER" id="PTHR11188">
    <property type="entry name" value="ARRESTIN DOMAIN CONTAINING PROTEIN"/>
    <property type="match status" value="1"/>
</dbReference>
<evidence type="ECO:0000313" key="2">
    <source>
        <dbReference type="EMBL" id="KPV77806.1"/>
    </source>
</evidence>
<dbReference type="AlphaFoldDB" id="A0A194SE97"/>
<feature type="region of interest" description="Disordered" evidence="1">
    <location>
        <begin position="528"/>
        <end position="642"/>
    </location>
</feature>
<dbReference type="OMA" id="FEASCRY"/>
<proteinExistence type="predicted"/>
<dbReference type="GO" id="GO:0005737">
    <property type="term" value="C:cytoplasm"/>
    <property type="evidence" value="ECO:0007669"/>
    <property type="project" value="TreeGrafter"/>
</dbReference>
<reference evidence="2 3" key="1">
    <citation type="journal article" date="2015" name="Front. Microbiol.">
        <title>Genome sequence of the plant growth promoting endophytic yeast Rhodotorula graminis WP1.</title>
        <authorList>
            <person name="Firrincieli A."/>
            <person name="Otillar R."/>
            <person name="Salamov A."/>
            <person name="Schmutz J."/>
            <person name="Khan Z."/>
            <person name="Redman R.S."/>
            <person name="Fleck N.D."/>
            <person name="Lindquist E."/>
            <person name="Grigoriev I.V."/>
            <person name="Doty S.L."/>
        </authorList>
    </citation>
    <scope>NUCLEOTIDE SEQUENCE [LARGE SCALE GENOMIC DNA]</scope>
    <source>
        <strain evidence="2 3">WP1</strain>
    </source>
</reference>
<accession>A0A194SE97</accession>